<evidence type="ECO:0000313" key="2">
    <source>
        <dbReference type="EMBL" id="CAB4882449.1"/>
    </source>
</evidence>
<organism evidence="1">
    <name type="scientific">freshwater metagenome</name>
    <dbReference type="NCBI Taxonomy" id="449393"/>
    <lineage>
        <taxon>unclassified sequences</taxon>
        <taxon>metagenomes</taxon>
        <taxon>ecological metagenomes</taxon>
    </lineage>
</organism>
<dbReference type="EMBL" id="CAEZYH010000109">
    <property type="protein sequence ID" value="CAB4731125.1"/>
    <property type="molecule type" value="Genomic_DNA"/>
</dbReference>
<dbReference type="AlphaFoldDB" id="A0A6J6S905"/>
<gene>
    <name evidence="1" type="ORF">UFOPK2658_01694</name>
    <name evidence="2" type="ORF">UFOPK3304_01779</name>
</gene>
<proteinExistence type="predicted"/>
<accession>A0A6J6S905</accession>
<name>A0A6J6S905_9ZZZZ</name>
<sequence>MYQVQRTGRFKGSMTSNIALAVEASKLYEEITGAPLAAWIASAGMPTGTLGWSSLFETLDELATRNGLILASAKWSKLEDKGAINATEWGVDQIAQVIVWPATTGPTAPVGSQVLQSLVRANQGADPMEMLQWATKMAEVAGRVSGASSGLSQFGFGPDWGAYSFTSLFTDSAALDAGMAKNMASAEYLGVFMEGRKYVDMSSMRRVMFAKLA</sequence>
<dbReference type="EMBL" id="CAFBLJ010000147">
    <property type="protein sequence ID" value="CAB4882449.1"/>
    <property type="molecule type" value="Genomic_DNA"/>
</dbReference>
<reference evidence="1" key="1">
    <citation type="submission" date="2020-05" db="EMBL/GenBank/DDBJ databases">
        <authorList>
            <person name="Chiriac C."/>
            <person name="Salcher M."/>
            <person name="Ghai R."/>
            <person name="Kavagutti S V."/>
        </authorList>
    </citation>
    <scope>NUCLEOTIDE SEQUENCE</scope>
</reference>
<evidence type="ECO:0000313" key="1">
    <source>
        <dbReference type="EMBL" id="CAB4731125.1"/>
    </source>
</evidence>
<protein>
    <submittedName>
        <fullName evidence="1">Unannotated protein</fullName>
    </submittedName>
</protein>